<dbReference type="PANTHER" id="PTHR46825">
    <property type="entry name" value="D-ALANYL-D-ALANINE-CARBOXYPEPTIDASE/ENDOPEPTIDASE AMPH"/>
    <property type="match status" value="1"/>
</dbReference>
<protein>
    <submittedName>
        <fullName evidence="2">Serine hydrolase domain-containing protein</fullName>
        <ecNumber evidence="2">3.1.1.103</ecNumber>
    </submittedName>
</protein>
<dbReference type="SUPFAM" id="SSF56601">
    <property type="entry name" value="beta-lactamase/transpeptidase-like"/>
    <property type="match status" value="1"/>
</dbReference>
<evidence type="ECO:0000313" key="3">
    <source>
        <dbReference type="Proteomes" id="UP001259572"/>
    </source>
</evidence>
<dbReference type="GO" id="GO:0016787">
    <property type="term" value="F:hydrolase activity"/>
    <property type="evidence" value="ECO:0007669"/>
    <property type="project" value="UniProtKB-KW"/>
</dbReference>
<feature type="domain" description="Beta-lactamase-related" evidence="1">
    <location>
        <begin position="13"/>
        <end position="325"/>
    </location>
</feature>
<accession>A0ABU3QBR5</accession>
<dbReference type="Gene3D" id="3.40.710.10">
    <property type="entry name" value="DD-peptidase/beta-lactamase superfamily"/>
    <property type="match status" value="1"/>
</dbReference>
<dbReference type="InterPro" id="IPR012338">
    <property type="entry name" value="Beta-lactam/transpept-like"/>
</dbReference>
<reference evidence="2 3" key="1">
    <citation type="submission" date="2023-05" db="EMBL/GenBank/DDBJ databases">
        <authorList>
            <person name="Guo Y."/>
        </authorList>
    </citation>
    <scope>NUCLEOTIDE SEQUENCE [LARGE SCALE GENOMIC DNA]</scope>
    <source>
        <strain evidence="2 3">GR2756</strain>
    </source>
</reference>
<keyword evidence="3" id="KW-1185">Reference proteome</keyword>
<dbReference type="EC" id="3.1.1.103" evidence="2"/>
<dbReference type="InterPro" id="IPR050491">
    <property type="entry name" value="AmpC-like"/>
</dbReference>
<name>A0ABU3QBR5_9SPHN</name>
<comment type="caution">
    <text evidence="2">The sequence shown here is derived from an EMBL/GenBank/DDBJ whole genome shotgun (WGS) entry which is preliminary data.</text>
</comment>
<proteinExistence type="predicted"/>
<gene>
    <name evidence="2" type="ORF">RQX22_17950</name>
</gene>
<evidence type="ECO:0000259" key="1">
    <source>
        <dbReference type="Pfam" id="PF00144"/>
    </source>
</evidence>
<keyword evidence="2" id="KW-0378">Hydrolase</keyword>
<evidence type="ECO:0000313" key="2">
    <source>
        <dbReference type="EMBL" id="MDT9600846.1"/>
    </source>
</evidence>
<dbReference type="PANTHER" id="PTHR46825:SF9">
    <property type="entry name" value="BETA-LACTAMASE-RELATED DOMAIN-CONTAINING PROTEIN"/>
    <property type="match status" value="1"/>
</dbReference>
<dbReference type="Proteomes" id="UP001259572">
    <property type="component" value="Unassembled WGS sequence"/>
</dbReference>
<dbReference type="Pfam" id="PF00144">
    <property type="entry name" value="Beta-lactamase"/>
    <property type="match status" value="1"/>
</dbReference>
<sequence length="449" mass="48609">MTTDFAALLGDAARDDEITGASFAYWGGQRLETAVAGLRNSVTRDPVTPDTLMHIGSITKLFNTVLLMQLVDDGLISLDDPVVRHLPDLKLGDMEALQQITCRMLVNHTSGIDGDMPDDHGPDQERIVDAIDRCSSMGQLHVPGQATSYSNIGTVIAGYLSQRLRGMSWYSLVKRRLFEPLEMTYSLVDVSEAPRFRVSIGDQVDAAGKLVQSGKPFLPLSFAPCGTTAMMTASDLMIFARALLNNGEGPNGRRILSAKAAAQMAQETATFAAPESLRVGLGWMLLPGGVLTHSGGGPGVWSSLYAHPASGRIFVILTNSARLNALKASLIDPILRDWTGLTSTLPSRLPMTADTSRYGGWYENSAFRVEIFSENGRLFGRGALKVDHYETMAGEHPAVELHRIGEDRFEASSLLPGLGTDEIAFVGTDVEGRMQAMSWLARLLVRRGA</sequence>
<organism evidence="2 3">
    <name type="scientific">Sphingosinicella rhizophila</name>
    <dbReference type="NCBI Taxonomy" id="3050082"/>
    <lineage>
        <taxon>Bacteria</taxon>
        <taxon>Pseudomonadati</taxon>
        <taxon>Pseudomonadota</taxon>
        <taxon>Alphaproteobacteria</taxon>
        <taxon>Sphingomonadales</taxon>
        <taxon>Sphingosinicellaceae</taxon>
        <taxon>Sphingosinicella</taxon>
    </lineage>
</organism>
<dbReference type="InterPro" id="IPR001466">
    <property type="entry name" value="Beta-lactam-related"/>
</dbReference>
<dbReference type="EMBL" id="JAVUPU010000013">
    <property type="protein sequence ID" value="MDT9600846.1"/>
    <property type="molecule type" value="Genomic_DNA"/>
</dbReference>
<dbReference type="RefSeq" id="WP_315728371.1">
    <property type="nucleotide sequence ID" value="NZ_JAVUPU010000013.1"/>
</dbReference>